<evidence type="ECO:0000256" key="1">
    <source>
        <dbReference type="ARBA" id="ARBA00004167"/>
    </source>
</evidence>
<evidence type="ECO:0000256" key="5">
    <source>
        <dbReference type="ARBA" id="ARBA00035114"/>
    </source>
</evidence>
<dbReference type="GeneID" id="104731118"/>
<comment type="subcellular location">
    <subcellularLocation>
        <location evidence="1">Membrane</location>
        <topology evidence="1">Single-pass membrane protein</topology>
    </subcellularLocation>
</comment>
<dbReference type="RefSeq" id="XP_010448690.1">
    <property type="nucleotide sequence ID" value="XM_010450388.2"/>
</dbReference>
<proteinExistence type="inferred from homology"/>
<organism evidence="7 8">
    <name type="scientific">Camelina sativa</name>
    <name type="common">False flax</name>
    <name type="synonym">Myagrum sativum</name>
    <dbReference type="NCBI Taxonomy" id="90675"/>
    <lineage>
        <taxon>Eukaryota</taxon>
        <taxon>Viridiplantae</taxon>
        <taxon>Streptophyta</taxon>
        <taxon>Embryophyta</taxon>
        <taxon>Tracheophyta</taxon>
        <taxon>Spermatophyta</taxon>
        <taxon>Magnoliopsida</taxon>
        <taxon>eudicotyledons</taxon>
        <taxon>Gunneridae</taxon>
        <taxon>Pentapetalae</taxon>
        <taxon>rosids</taxon>
        <taxon>malvids</taxon>
        <taxon>Brassicales</taxon>
        <taxon>Brassicaceae</taxon>
        <taxon>Camelineae</taxon>
        <taxon>Camelina</taxon>
    </lineage>
</organism>
<evidence type="ECO:0000256" key="3">
    <source>
        <dbReference type="ARBA" id="ARBA00022989"/>
    </source>
</evidence>
<evidence type="ECO:0000256" key="4">
    <source>
        <dbReference type="ARBA" id="ARBA00023136"/>
    </source>
</evidence>
<accession>A0ABM0UZT5</accession>
<gene>
    <name evidence="8" type="primary">LOC104731118</name>
</gene>
<evidence type="ECO:0000256" key="2">
    <source>
        <dbReference type="ARBA" id="ARBA00022692"/>
    </source>
</evidence>
<dbReference type="Pfam" id="PF05633">
    <property type="entry name" value="ROH1-like"/>
    <property type="match status" value="1"/>
</dbReference>
<comment type="similarity">
    <text evidence="5">Belongs to the ROH1 family.</text>
</comment>
<protein>
    <submittedName>
        <fullName evidence="8">Uncharacterized protein LOC104731118</fullName>
    </submittedName>
</protein>
<evidence type="ECO:0000313" key="8">
    <source>
        <dbReference type="RefSeq" id="XP_010448690.1"/>
    </source>
</evidence>
<dbReference type="PANTHER" id="PTHR31509">
    <property type="entry name" value="BPS1-LIKE PROTEIN"/>
    <property type="match status" value="1"/>
</dbReference>
<name>A0ABM0UZT5_CAMSA</name>
<feature type="compositionally biased region" description="Low complexity" evidence="6">
    <location>
        <begin position="187"/>
        <end position="199"/>
    </location>
</feature>
<dbReference type="InterPro" id="IPR008511">
    <property type="entry name" value="ROH1-like"/>
</dbReference>
<sequence>MAPATDYQGSFLSRISIRRNQIVSMDVNHEQELEEIEYFQKHVAERFSELIPSQPPPSSSSDAVSQPILSIPWLQSLLDVLMSCDAEFKAVLSMTQISKSPFLERALSELLDRILKALDLCNAVVAGIDSVRQSRRFAEIAVMAFKQRPLCEGGVRRAKRALTSLLVGLNAEERRDRNSGGSGSGGSSNQRRTTSRSWSFGPRSNVTGGGGSSGHVGKNWSATKQIQAMAANLVLPRGAEASGPAMPVYIMSSVMVLVMWVFVAAVPCQTSSLPAAPLPLPKHQSWASAAVYIQERIGEEMKRKEKRCGGGGLMEEMQRMERIGVSLLEFTERFRFPADKEEEVEVAEKVDELEEVCLGMEVGLDDLQVQVRQVFHRLVRSRIEIVSVLDQAPAI</sequence>
<keyword evidence="2" id="KW-0812">Transmembrane</keyword>
<dbReference type="Proteomes" id="UP000694864">
    <property type="component" value="Chromosome 12"/>
</dbReference>
<keyword evidence="3" id="KW-1133">Transmembrane helix</keyword>
<reference evidence="8" key="2">
    <citation type="submission" date="2025-08" db="UniProtKB">
        <authorList>
            <consortium name="RefSeq"/>
        </authorList>
    </citation>
    <scope>IDENTIFICATION</scope>
    <source>
        <tissue evidence="8">Leaf</tissue>
    </source>
</reference>
<keyword evidence="7" id="KW-1185">Reference proteome</keyword>
<evidence type="ECO:0000313" key="7">
    <source>
        <dbReference type="Proteomes" id="UP000694864"/>
    </source>
</evidence>
<evidence type="ECO:0000256" key="6">
    <source>
        <dbReference type="SAM" id="MobiDB-lite"/>
    </source>
</evidence>
<feature type="region of interest" description="Disordered" evidence="6">
    <location>
        <begin position="174"/>
        <end position="218"/>
    </location>
</feature>
<keyword evidence="4" id="KW-0472">Membrane</keyword>
<reference evidence="7" key="1">
    <citation type="journal article" date="2014" name="Nat. Commun.">
        <title>The emerging biofuel crop Camelina sativa retains a highly undifferentiated hexaploid genome structure.</title>
        <authorList>
            <person name="Kagale S."/>
            <person name="Koh C."/>
            <person name="Nixon J."/>
            <person name="Bollina V."/>
            <person name="Clarke W.E."/>
            <person name="Tuteja R."/>
            <person name="Spillane C."/>
            <person name="Robinson S.J."/>
            <person name="Links M.G."/>
            <person name="Clarke C."/>
            <person name="Higgins E.E."/>
            <person name="Huebert T."/>
            <person name="Sharpe A.G."/>
            <person name="Parkin I.A."/>
        </authorList>
    </citation>
    <scope>NUCLEOTIDE SEQUENCE [LARGE SCALE GENOMIC DNA]</scope>
    <source>
        <strain evidence="7">cv. DH55</strain>
    </source>
</reference>